<keyword evidence="7" id="KW-0411">Iron-sulfur</keyword>
<dbReference type="PRINTS" id="PR00409">
    <property type="entry name" value="PHDIOXRDTASE"/>
</dbReference>
<protein>
    <submittedName>
        <fullName evidence="11">PDR/VanB family oxidoreductase</fullName>
    </submittedName>
</protein>
<name>A0ABT4MEL6_9NOCA</name>
<comment type="cofactor">
    <cofactor evidence="1">
        <name>FAD</name>
        <dbReference type="ChEBI" id="CHEBI:57692"/>
    </cofactor>
</comment>
<organism evidence="11 12">
    <name type="scientific">Rhodococcus ruber</name>
    <dbReference type="NCBI Taxonomy" id="1830"/>
    <lineage>
        <taxon>Bacteria</taxon>
        <taxon>Bacillati</taxon>
        <taxon>Actinomycetota</taxon>
        <taxon>Actinomycetes</taxon>
        <taxon>Mycobacteriales</taxon>
        <taxon>Nocardiaceae</taxon>
        <taxon>Rhodococcus</taxon>
    </lineage>
</organism>
<dbReference type="PROSITE" id="PS51085">
    <property type="entry name" value="2FE2S_FER_2"/>
    <property type="match status" value="1"/>
</dbReference>
<dbReference type="CDD" id="cd06185">
    <property type="entry name" value="PDR_like"/>
    <property type="match status" value="1"/>
</dbReference>
<keyword evidence="3" id="KW-0001">2Fe-2S</keyword>
<keyword evidence="5" id="KW-0560">Oxidoreductase</keyword>
<dbReference type="InterPro" id="IPR039261">
    <property type="entry name" value="FNR_nucleotide-bd"/>
</dbReference>
<dbReference type="PANTHER" id="PTHR47354">
    <property type="entry name" value="NADH OXIDOREDUCTASE HCR"/>
    <property type="match status" value="1"/>
</dbReference>
<evidence type="ECO:0000256" key="5">
    <source>
        <dbReference type="ARBA" id="ARBA00023002"/>
    </source>
</evidence>
<keyword evidence="8" id="KW-1133">Transmembrane helix</keyword>
<evidence type="ECO:0000259" key="9">
    <source>
        <dbReference type="PROSITE" id="PS51085"/>
    </source>
</evidence>
<dbReference type="EMBL" id="JAPWIJ010000005">
    <property type="protein sequence ID" value="MCZ4519434.1"/>
    <property type="molecule type" value="Genomic_DNA"/>
</dbReference>
<keyword evidence="4" id="KW-0479">Metal-binding</keyword>
<dbReference type="Pfam" id="PF00111">
    <property type="entry name" value="Fer2"/>
    <property type="match status" value="1"/>
</dbReference>
<evidence type="ECO:0000256" key="7">
    <source>
        <dbReference type="ARBA" id="ARBA00023014"/>
    </source>
</evidence>
<dbReference type="SUPFAM" id="SSF63380">
    <property type="entry name" value="Riboflavin synthase domain-like"/>
    <property type="match status" value="1"/>
</dbReference>
<keyword evidence="2" id="KW-0285">Flavoprotein</keyword>
<reference evidence="11" key="1">
    <citation type="submission" date="2022-12" db="EMBL/GenBank/DDBJ databases">
        <authorList>
            <person name="Krivoruchko A.V."/>
            <person name="Elkin A."/>
        </authorList>
    </citation>
    <scope>NUCLEOTIDE SEQUENCE</scope>
    <source>
        <strain evidence="11">IEGM 1391</strain>
    </source>
</reference>
<gene>
    <name evidence="11" type="ORF">O4220_12995</name>
</gene>
<keyword evidence="12" id="KW-1185">Reference proteome</keyword>
<evidence type="ECO:0000256" key="6">
    <source>
        <dbReference type="ARBA" id="ARBA00023004"/>
    </source>
</evidence>
<keyword evidence="8" id="KW-0472">Membrane</keyword>
<feature type="domain" description="2Fe-2S ferredoxin-type" evidence="9">
    <location>
        <begin position="234"/>
        <end position="323"/>
    </location>
</feature>
<comment type="caution">
    <text evidence="11">The sequence shown here is derived from an EMBL/GenBank/DDBJ whole genome shotgun (WGS) entry which is preliminary data.</text>
</comment>
<dbReference type="CDD" id="cd00207">
    <property type="entry name" value="fer2"/>
    <property type="match status" value="1"/>
</dbReference>
<accession>A0ABT4MEL6</accession>
<dbReference type="InterPro" id="IPR006058">
    <property type="entry name" value="2Fe2S_fd_BS"/>
</dbReference>
<evidence type="ECO:0000259" key="10">
    <source>
        <dbReference type="PROSITE" id="PS51384"/>
    </source>
</evidence>
<dbReference type="InterPro" id="IPR001041">
    <property type="entry name" value="2Fe-2S_ferredoxin-type"/>
</dbReference>
<dbReference type="SUPFAM" id="SSF54292">
    <property type="entry name" value="2Fe-2S ferredoxin-like"/>
    <property type="match status" value="1"/>
</dbReference>
<evidence type="ECO:0000256" key="4">
    <source>
        <dbReference type="ARBA" id="ARBA00022723"/>
    </source>
</evidence>
<dbReference type="InterPro" id="IPR036010">
    <property type="entry name" value="2Fe-2S_ferredoxin-like_sf"/>
</dbReference>
<dbReference type="InterPro" id="IPR017938">
    <property type="entry name" value="Riboflavin_synthase-like_b-brl"/>
</dbReference>
<dbReference type="PROSITE" id="PS00197">
    <property type="entry name" value="2FE2S_FER_1"/>
    <property type="match status" value="1"/>
</dbReference>
<dbReference type="Proteomes" id="UP001081071">
    <property type="component" value="Unassembled WGS sequence"/>
</dbReference>
<keyword evidence="6" id="KW-0408">Iron</keyword>
<keyword evidence="8" id="KW-0812">Transmembrane</keyword>
<dbReference type="RefSeq" id="WP_269604804.1">
    <property type="nucleotide sequence ID" value="NZ_JAPWIJ010000005.1"/>
</dbReference>
<dbReference type="InterPro" id="IPR050415">
    <property type="entry name" value="MRET"/>
</dbReference>
<sequence length="323" mass="34556">MIEPIKENLGVLVSQMRWEAIGVASLTLTLPSGAALPEWEPGAHIELTTPSGLIRQFTLCGDSRDLHSYTIAVRLEEYGRGGSAELHRTALIGRELTISIPRNRFTLRDAAGYLFIAGGIGITPILTMATAVQRRSVAPWQAIYTGRGVATMAFSSQLQALRPESVTILDTAAGPRIDLKDQICHLPEGSVVYCCGPAGLIAAVTEICSTSSVQYEVERFHAEPAAPQMAGDSMDLSFVLELRRSGLTVPVPPGVTVLQAVRDAGVSADFSCEEGYCGTCEVTVLEGTPDHRDTVLSTREKAANTCMMACVSRSCSDTLVIDL</sequence>
<dbReference type="Gene3D" id="2.40.30.10">
    <property type="entry name" value="Translation factors"/>
    <property type="match status" value="1"/>
</dbReference>
<evidence type="ECO:0000256" key="3">
    <source>
        <dbReference type="ARBA" id="ARBA00022714"/>
    </source>
</evidence>
<dbReference type="Gene3D" id="3.10.20.30">
    <property type="match status" value="1"/>
</dbReference>
<proteinExistence type="predicted"/>
<evidence type="ECO:0000256" key="8">
    <source>
        <dbReference type="SAM" id="Phobius"/>
    </source>
</evidence>
<dbReference type="Gene3D" id="3.40.50.80">
    <property type="entry name" value="Nucleotide-binding domain of ferredoxin-NADP reductase (FNR) module"/>
    <property type="match status" value="1"/>
</dbReference>
<feature type="transmembrane region" description="Helical" evidence="8">
    <location>
        <begin position="110"/>
        <end position="132"/>
    </location>
</feature>
<evidence type="ECO:0000256" key="1">
    <source>
        <dbReference type="ARBA" id="ARBA00001974"/>
    </source>
</evidence>
<feature type="domain" description="FAD-binding FR-type" evidence="10">
    <location>
        <begin position="5"/>
        <end position="108"/>
    </location>
</feature>
<dbReference type="InterPro" id="IPR012675">
    <property type="entry name" value="Beta-grasp_dom_sf"/>
</dbReference>
<dbReference type="SUPFAM" id="SSF52343">
    <property type="entry name" value="Ferredoxin reductase-like, C-terminal NADP-linked domain"/>
    <property type="match status" value="1"/>
</dbReference>
<evidence type="ECO:0000256" key="2">
    <source>
        <dbReference type="ARBA" id="ARBA00022630"/>
    </source>
</evidence>
<dbReference type="PROSITE" id="PS51384">
    <property type="entry name" value="FAD_FR"/>
    <property type="match status" value="1"/>
</dbReference>
<evidence type="ECO:0000313" key="11">
    <source>
        <dbReference type="EMBL" id="MCZ4519434.1"/>
    </source>
</evidence>
<dbReference type="InterPro" id="IPR017927">
    <property type="entry name" value="FAD-bd_FR_type"/>
</dbReference>
<dbReference type="PANTHER" id="PTHR47354:SF1">
    <property type="entry name" value="CARNITINE MONOOXYGENASE REDUCTASE SUBUNIT"/>
    <property type="match status" value="1"/>
</dbReference>
<evidence type="ECO:0000313" key="12">
    <source>
        <dbReference type="Proteomes" id="UP001081071"/>
    </source>
</evidence>